<dbReference type="PROSITE" id="PS50801">
    <property type="entry name" value="STAS"/>
    <property type="match status" value="1"/>
</dbReference>
<proteinExistence type="inferred from homology"/>
<evidence type="ECO:0000256" key="2">
    <source>
        <dbReference type="RuleBase" id="RU003749"/>
    </source>
</evidence>
<evidence type="ECO:0000313" key="4">
    <source>
        <dbReference type="EMBL" id="MFC6238903.1"/>
    </source>
</evidence>
<dbReference type="Gene3D" id="3.30.750.24">
    <property type="entry name" value="STAS domain"/>
    <property type="match status" value="1"/>
</dbReference>
<organism evidence="4 5">
    <name type="scientific">Longivirga aurantiaca</name>
    <dbReference type="NCBI Taxonomy" id="1837743"/>
    <lineage>
        <taxon>Bacteria</taxon>
        <taxon>Bacillati</taxon>
        <taxon>Actinomycetota</taxon>
        <taxon>Actinomycetes</taxon>
        <taxon>Sporichthyales</taxon>
        <taxon>Sporichthyaceae</taxon>
        <taxon>Longivirga</taxon>
    </lineage>
</organism>
<dbReference type="EMBL" id="JBHSTI010000008">
    <property type="protein sequence ID" value="MFC6238903.1"/>
    <property type="molecule type" value="Genomic_DNA"/>
</dbReference>
<dbReference type="InterPro" id="IPR002645">
    <property type="entry name" value="STAS_dom"/>
</dbReference>
<dbReference type="PANTHER" id="PTHR33495:SF2">
    <property type="entry name" value="ANTI-SIGMA FACTOR ANTAGONIST TM_1081-RELATED"/>
    <property type="match status" value="1"/>
</dbReference>
<feature type="domain" description="STAS" evidence="3">
    <location>
        <begin position="1"/>
        <end position="103"/>
    </location>
</feature>
<keyword evidence="5" id="KW-1185">Reference proteome</keyword>
<reference evidence="5" key="1">
    <citation type="journal article" date="2019" name="Int. J. Syst. Evol. Microbiol.">
        <title>The Global Catalogue of Microorganisms (GCM) 10K type strain sequencing project: providing services to taxonomists for standard genome sequencing and annotation.</title>
        <authorList>
            <consortium name="The Broad Institute Genomics Platform"/>
            <consortium name="The Broad Institute Genome Sequencing Center for Infectious Disease"/>
            <person name="Wu L."/>
            <person name="Ma J."/>
        </authorList>
    </citation>
    <scope>NUCLEOTIDE SEQUENCE [LARGE SCALE GENOMIC DNA]</scope>
    <source>
        <strain evidence="5">CGMCC 4.7317</strain>
    </source>
</reference>
<dbReference type="RefSeq" id="WP_386767512.1">
    <property type="nucleotide sequence ID" value="NZ_JBHSTI010000008.1"/>
</dbReference>
<dbReference type="InterPro" id="IPR003658">
    <property type="entry name" value="Anti-sigma_ant"/>
</dbReference>
<dbReference type="Proteomes" id="UP001596138">
    <property type="component" value="Unassembled WGS sequence"/>
</dbReference>
<evidence type="ECO:0000256" key="1">
    <source>
        <dbReference type="ARBA" id="ARBA00009013"/>
    </source>
</evidence>
<dbReference type="NCBIfam" id="TIGR00377">
    <property type="entry name" value="ant_ant_sig"/>
    <property type="match status" value="1"/>
</dbReference>
<dbReference type="InterPro" id="IPR036513">
    <property type="entry name" value="STAS_dom_sf"/>
</dbReference>
<dbReference type="CDD" id="cd07043">
    <property type="entry name" value="STAS_anti-anti-sigma_factors"/>
    <property type="match status" value="1"/>
</dbReference>
<dbReference type="Pfam" id="PF01740">
    <property type="entry name" value="STAS"/>
    <property type="match status" value="1"/>
</dbReference>
<gene>
    <name evidence="4" type="ORF">ACFQGU_13520</name>
</gene>
<dbReference type="SUPFAM" id="SSF52091">
    <property type="entry name" value="SpoIIaa-like"/>
    <property type="match status" value="1"/>
</dbReference>
<name>A0ABW1T2E9_9ACTN</name>
<dbReference type="PANTHER" id="PTHR33495">
    <property type="entry name" value="ANTI-SIGMA FACTOR ANTAGONIST TM_1081-RELATED-RELATED"/>
    <property type="match status" value="1"/>
</dbReference>
<sequence>MSPAPVVITLAGEYDIANAPELLEILTSGGPEAPVVADLRDVTFLDSAALSQLVRANSQLSEAGGSLTLVLPTSGPVARVMSITQLDSALTTTGSVEQALADLGG</sequence>
<evidence type="ECO:0000259" key="3">
    <source>
        <dbReference type="PROSITE" id="PS50801"/>
    </source>
</evidence>
<evidence type="ECO:0000313" key="5">
    <source>
        <dbReference type="Proteomes" id="UP001596138"/>
    </source>
</evidence>
<comment type="caution">
    <text evidence="4">The sequence shown here is derived from an EMBL/GenBank/DDBJ whole genome shotgun (WGS) entry which is preliminary data.</text>
</comment>
<comment type="similarity">
    <text evidence="1 2">Belongs to the anti-sigma-factor antagonist family.</text>
</comment>
<protein>
    <recommendedName>
        <fullName evidence="2">Anti-sigma factor antagonist</fullName>
    </recommendedName>
</protein>
<accession>A0ABW1T2E9</accession>